<dbReference type="Proteomes" id="UP001519328">
    <property type="component" value="Unassembled WGS sequence"/>
</dbReference>
<dbReference type="Pfam" id="PF00356">
    <property type="entry name" value="LacI"/>
    <property type="match status" value="1"/>
</dbReference>
<dbReference type="Pfam" id="PF13377">
    <property type="entry name" value="Peripla_BP_3"/>
    <property type="match status" value="1"/>
</dbReference>
<sequence length="337" mass="36996">MKATIYDVAKEAEVSIATVSKVINQTGRISHSTRGKVLQVMKKMNYHPSFVATALTGKRTETLGLLVPDISNPFFSEIAKTIENHAHDKGKSVIICSTNYKQEKETKYIELLQRKQIDGLIITSGFQNKDLLQQMITSKIPVIILAHNDPSLNISVVSVDDFKGGFMATSHLLSKGHSNIAIIAEEVKSSTIRILGYEKAYESKNIKPDRGNILRTTASIENGKRIILDLLSRKIPPTAVFACNDLIAIGVIQGAREKGLNIPDDLSVIGFDNTILATTTVPALTTIAQPIEDMGEKVVDVIIDEIEKGSETSKKRILFIPELIVRGTTSDLKDTKD</sequence>
<keyword evidence="3" id="KW-0804">Transcription</keyword>
<accession>A0ABS4HAF2</accession>
<keyword evidence="1" id="KW-0805">Transcription regulation</keyword>
<evidence type="ECO:0000313" key="5">
    <source>
        <dbReference type="EMBL" id="MBP1947886.1"/>
    </source>
</evidence>
<keyword evidence="2 5" id="KW-0238">DNA-binding</keyword>
<dbReference type="RefSeq" id="WP_209479490.1">
    <property type="nucleotide sequence ID" value="NZ_JAGGKK010000003.1"/>
</dbReference>
<evidence type="ECO:0000256" key="1">
    <source>
        <dbReference type="ARBA" id="ARBA00023015"/>
    </source>
</evidence>
<dbReference type="PROSITE" id="PS50932">
    <property type="entry name" value="HTH_LACI_2"/>
    <property type="match status" value="1"/>
</dbReference>
<name>A0ABS4HAF2_9BACI</name>
<dbReference type="SUPFAM" id="SSF47413">
    <property type="entry name" value="lambda repressor-like DNA-binding domains"/>
    <property type="match status" value="1"/>
</dbReference>
<dbReference type="EMBL" id="JAGGKK010000003">
    <property type="protein sequence ID" value="MBP1947886.1"/>
    <property type="molecule type" value="Genomic_DNA"/>
</dbReference>
<dbReference type="Gene3D" id="3.40.50.2300">
    <property type="match status" value="2"/>
</dbReference>
<organism evidence="5 6">
    <name type="scientific">Virgibacillus litoralis</name>
    <dbReference type="NCBI Taxonomy" id="578221"/>
    <lineage>
        <taxon>Bacteria</taxon>
        <taxon>Bacillati</taxon>
        <taxon>Bacillota</taxon>
        <taxon>Bacilli</taxon>
        <taxon>Bacillales</taxon>
        <taxon>Bacillaceae</taxon>
        <taxon>Virgibacillus</taxon>
    </lineage>
</organism>
<dbReference type="CDD" id="cd06267">
    <property type="entry name" value="PBP1_LacI_sugar_binding-like"/>
    <property type="match status" value="1"/>
</dbReference>
<dbReference type="PROSITE" id="PS00356">
    <property type="entry name" value="HTH_LACI_1"/>
    <property type="match status" value="1"/>
</dbReference>
<keyword evidence="6" id="KW-1185">Reference proteome</keyword>
<dbReference type="PANTHER" id="PTHR30146:SF147">
    <property type="entry name" value="HTH-TYPE TRANSCRIPTIONAL REGULATOR DEGA"/>
    <property type="match status" value="1"/>
</dbReference>
<dbReference type="GO" id="GO:0003677">
    <property type="term" value="F:DNA binding"/>
    <property type="evidence" value="ECO:0007669"/>
    <property type="project" value="UniProtKB-KW"/>
</dbReference>
<dbReference type="InterPro" id="IPR028082">
    <property type="entry name" value="Peripla_BP_I"/>
</dbReference>
<dbReference type="CDD" id="cd01392">
    <property type="entry name" value="HTH_LacI"/>
    <property type="match status" value="1"/>
</dbReference>
<proteinExistence type="predicted"/>
<evidence type="ECO:0000259" key="4">
    <source>
        <dbReference type="PROSITE" id="PS50932"/>
    </source>
</evidence>
<dbReference type="Gene3D" id="1.10.260.40">
    <property type="entry name" value="lambda repressor-like DNA-binding domains"/>
    <property type="match status" value="1"/>
</dbReference>
<dbReference type="InterPro" id="IPR046335">
    <property type="entry name" value="LacI/GalR-like_sensor"/>
</dbReference>
<evidence type="ECO:0000256" key="2">
    <source>
        <dbReference type="ARBA" id="ARBA00023125"/>
    </source>
</evidence>
<dbReference type="InterPro" id="IPR010982">
    <property type="entry name" value="Lambda_DNA-bd_dom_sf"/>
</dbReference>
<reference evidence="5 6" key="1">
    <citation type="submission" date="2021-03" db="EMBL/GenBank/DDBJ databases">
        <title>Genomic Encyclopedia of Type Strains, Phase IV (KMG-IV): sequencing the most valuable type-strain genomes for metagenomic binning, comparative biology and taxonomic classification.</title>
        <authorList>
            <person name="Goeker M."/>
        </authorList>
    </citation>
    <scope>NUCLEOTIDE SEQUENCE [LARGE SCALE GENOMIC DNA]</scope>
    <source>
        <strain evidence="5 6">DSM 21085</strain>
    </source>
</reference>
<protein>
    <submittedName>
        <fullName evidence="5">DNA-binding LacI/PurR family transcriptional regulator</fullName>
    </submittedName>
</protein>
<dbReference type="PRINTS" id="PR00036">
    <property type="entry name" value="HTHLACI"/>
</dbReference>
<dbReference type="PANTHER" id="PTHR30146">
    <property type="entry name" value="LACI-RELATED TRANSCRIPTIONAL REPRESSOR"/>
    <property type="match status" value="1"/>
</dbReference>
<feature type="domain" description="HTH lacI-type" evidence="4">
    <location>
        <begin position="3"/>
        <end position="57"/>
    </location>
</feature>
<dbReference type="SMART" id="SM00354">
    <property type="entry name" value="HTH_LACI"/>
    <property type="match status" value="1"/>
</dbReference>
<comment type="caution">
    <text evidence="5">The sequence shown here is derived from an EMBL/GenBank/DDBJ whole genome shotgun (WGS) entry which is preliminary data.</text>
</comment>
<gene>
    <name evidence="5" type="ORF">J2Z82_000815</name>
</gene>
<dbReference type="InterPro" id="IPR000843">
    <property type="entry name" value="HTH_LacI"/>
</dbReference>
<evidence type="ECO:0000313" key="6">
    <source>
        <dbReference type="Proteomes" id="UP001519328"/>
    </source>
</evidence>
<dbReference type="SUPFAM" id="SSF53822">
    <property type="entry name" value="Periplasmic binding protein-like I"/>
    <property type="match status" value="1"/>
</dbReference>
<evidence type="ECO:0000256" key="3">
    <source>
        <dbReference type="ARBA" id="ARBA00023163"/>
    </source>
</evidence>